<dbReference type="Proteomes" id="UP001066276">
    <property type="component" value="Chromosome 3_2"/>
</dbReference>
<name>A0AAV7TM26_PLEWA</name>
<proteinExistence type="predicted"/>
<sequence length="107" mass="12215">MQSLVHALSQCEVLFWPVTETWQAEAGVWGGRKHRKPSQYRSDEKVQPVQLKKRFAGNLLENEGPELDEALLELLKRAGDKSWQGLGQQTSTEDWGCWTKTTRMSKG</sequence>
<evidence type="ECO:0000313" key="2">
    <source>
        <dbReference type="Proteomes" id="UP001066276"/>
    </source>
</evidence>
<protein>
    <submittedName>
        <fullName evidence="1">Uncharacterized protein</fullName>
    </submittedName>
</protein>
<keyword evidence="2" id="KW-1185">Reference proteome</keyword>
<comment type="caution">
    <text evidence="1">The sequence shown here is derived from an EMBL/GenBank/DDBJ whole genome shotgun (WGS) entry which is preliminary data.</text>
</comment>
<gene>
    <name evidence="1" type="ORF">NDU88_002029</name>
</gene>
<dbReference type="AlphaFoldDB" id="A0AAV7TM26"/>
<reference evidence="1" key="1">
    <citation type="journal article" date="2022" name="bioRxiv">
        <title>Sequencing and chromosome-scale assembly of the giantPleurodeles waltlgenome.</title>
        <authorList>
            <person name="Brown T."/>
            <person name="Elewa A."/>
            <person name="Iarovenko S."/>
            <person name="Subramanian E."/>
            <person name="Araus A.J."/>
            <person name="Petzold A."/>
            <person name="Susuki M."/>
            <person name="Suzuki K.-i.T."/>
            <person name="Hayashi T."/>
            <person name="Toyoda A."/>
            <person name="Oliveira C."/>
            <person name="Osipova E."/>
            <person name="Leigh N.D."/>
            <person name="Simon A."/>
            <person name="Yun M.H."/>
        </authorList>
    </citation>
    <scope>NUCLEOTIDE SEQUENCE</scope>
    <source>
        <strain evidence="1">20211129_DDA</strain>
        <tissue evidence="1">Liver</tissue>
    </source>
</reference>
<organism evidence="1 2">
    <name type="scientific">Pleurodeles waltl</name>
    <name type="common">Iberian ribbed newt</name>
    <dbReference type="NCBI Taxonomy" id="8319"/>
    <lineage>
        <taxon>Eukaryota</taxon>
        <taxon>Metazoa</taxon>
        <taxon>Chordata</taxon>
        <taxon>Craniata</taxon>
        <taxon>Vertebrata</taxon>
        <taxon>Euteleostomi</taxon>
        <taxon>Amphibia</taxon>
        <taxon>Batrachia</taxon>
        <taxon>Caudata</taxon>
        <taxon>Salamandroidea</taxon>
        <taxon>Salamandridae</taxon>
        <taxon>Pleurodelinae</taxon>
        <taxon>Pleurodeles</taxon>
    </lineage>
</organism>
<evidence type="ECO:0000313" key="1">
    <source>
        <dbReference type="EMBL" id="KAJ1176762.1"/>
    </source>
</evidence>
<dbReference type="EMBL" id="JANPWB010000006">
    <property type="protein sequence ID" value="KAJ1176762.1"/>
    <property type="molecule type" value="Genomic_DNA"/>
</dbReference>
<accession>A0AAV7TM26</accession>